<accession>A0A660SJ40</accession>
<evidence type="ECO:0000313" key="1">
    <source>
        <dbReference type="EMBL" id="RKX69970.1"/>
    </source>
</evidence>
<dbReference type="Proteomes" id="UP000268469">
    <property type="component" value="Unassembled WGS sequence"/>
</dbReference>
<gene>
    <name evidence="1" type="ORF">DRP53_06520</name>
</gene>
<dbReference type="AlphaFoldDB" id="A0A660SJ40"/>
<protein>
    <submittedName>
        <fullName evidence="1">Uncharacterized protein</fullName>
    </submittedName>
</protein>
<sequence>MTELVRKLAEVLKKHNSVLISIRNWRRQLLLERKVVDDLFYCCSIDDIINSKRGSGRRRDKEELYRLELFREELKKG</sequence>
<dbReference type="EMBL" id="QNBE01000057">
    <property type="protein sequence ID" value="RKX69970.1"/>
    <property type="molecule type" value="Genomic_DNA"/>
</dbReference>
<reference evidence="1 2" key="1">
    <citation type="submission" date="2018-06" db="EMBL/GenBank/DDBJ databases">
        <title>Extensive metabolic versatility and redundancy in microbially diverse, dynamic hydrothermal sediments.</title>
        <authorList>
            <person name="Dombrowski N."/>
            <person name="Teske A."/>
            <person name="Baker B.J."/>
        </authorList>
    </citation>
    <scope>NUCLEOTIDE SEQUENCE [LARGE SCALE GENOMIC DNA]</scope>
    <source>
        <strain evidence="1">B36_G15</strain>
    </source>
</reference>
<evidence type="ECO:0000313" key="2">
    <source>
        <dbReference type="Proteomes" id="UP000268469"/>
    </source>
</evidence>
<organism evidence="1 2">
    <name type="scientific">candidate division WOR-3 bacterium</name>
    <dbReference type="NCBI Taxonomy" id="2052148"/>
    <lineage>
        <taxon>Bacteria</taxon>
        <taxon>Bacteria division WOR-3</taxon>
    </lineage>
</organism>
<comment type="caution">
    <text evidence="1">The sequence shown here is derived from an EMBL/GenBank/DDBJ whole genome shotgun (WGS) entry which is preliminary data.</text>
</comment>
<name>A0A660SJ40_UNCW3</name>
<proteinExistence type="predicted"/>